<dbReference type="RefSeq" id="WP_397706811.1">
    <property type="nucleotide sequence ID" value="NZ_JBIRGN010000001.1"/>
</dbReference>
<dbReference type="InterPro" id="IPR020846">
    <property type="entry name" value="MFS_dom"/>
</dbReference>
<dbReference type="Proteomes" id="UP001610818">
    <property type="component" value="Unassembled WGS sequence"/>
</dbReference>
<gene>
    <name evidence="9" type="ORF">ACH4F9_00900</name>
</gene>
<evidence type="ECO:0000256" key="6">
    <source>
        <dbReference type="ARBA" id="ARBA00023136"/>
    </source>
</evidence>
<keyword evidence="10" id="KW-1185">Reference proteome</keyword>
<feature type="transmembrane region" description="Helical" evidence="7">
    <location>
        <begin position="155"/>
        <end position="177"/>
    </location>
</feature>
<evidence type="ECO:0000313" key="10">
    <source>
        <dbReference type="Proteomes" id="UP001610818"/>
    </source>
</evidence>
<feature type="transmembrane region" description="Helical" evidence="7">
    <location>
        <begin position="54"/>
        <end position="78"/>
    </location>
</feature>
<feature type="transmembrane region" description="Helical" evidence="7">
    <location>
        <begin position="189"/>
        <end position="208"/>
    </location>
</feature>
<feature type="domain" description="Major facilitator superfamily (MFS) profile" evidence="8">
    <location>
        <begin position="16"/>
        <end position="428"/>
    </location>
</feature>
<dbReference type="EMBL" id="JBIRGQ010000001">
    <property type="protein sequence ID" value="MFH8543549.1"/>
    <property type="molecule type" value="Genomic_DNA"/>
</dbReference>
<keyword evidence="3" id="KW-1003">Cell membrane</keyword>
<sequence>MTRKCTTEDASRTRRVVIASVAGNMMEWYDFFLYTTAAALVLGTVFFPSGGHPLLGTFAALAGHAVGFAARPVGGLIFGHIGDRRGRKAALMGTLSLMGVATFCMGLLPSYSTAGLLSPLLLVLLRVLQGAAAGGEWGGGVLIITENVPAERRGFLASFSSCGMGLGFVLSALALWLAERVSGDGFLVWGWRLPFLASAVIFVVGIYIRRNLGETDSFEAESPEVEGAPRSPLREVLRRHPRQVLFAMALRFADSGASYIFMSFSLVYGAYAGISSTVLLWAGIVGMLVDSAMMVVFGRLSDKVGRRPVYLGGAIGMLLWAAPFFLLMDTGRPAAVWAAFIVGHIAIAAMIGVQPSYFSELFSTSTRYSGMALGHELSSAIAGGLSPVVATALLAATGHFMPVALLTMGMALVTLVALVFFAHVPNTEDAAAADAREADPAREDVSTPVA</sequence>
<dbReference type="Gene3D" id="1.20.1250.20">
    <property type="entry name" value="MFS general substrate transporter like domains"/>
    <property type="match status" value="2"/>
</dbReference>
<feature type="transmembrane region" description="Helical" evidence="7">
    <location>
        <begin position="400"/>
        <end position="421"/>
    </location>
</feature>
<organism evidence="9 10">
    <name type="scientific">Streptomyces longisporoflavus</name>
    <dbReference type="NCBI Taxonomy" id="28044"/>
    <lineage>
        <taxon>Bacteria</taxon>
        <taxon>Bacillati</taxon>
        <taxon>Actinomycetota</taxon>
        <taxon>Actinomycetes</taxon>
        <taxon>Kitasatosporales</taxon>
        <taxon>Streptomycetaceae</taxon>
        <taxon>Streptomyces</taxon>
    </lineage>
</organism>
<dbReference type="PANTHER" id="PTHR43045:SF1">
    <property type="entry name" value="SHIKIMATE TRANSPORTER"/>
    <property type="match status" value="1"/>
</dbReference>
<evidence type="ECO:0000313" key="9">
    <source>
        <dbReference type="EMBL" id="MFH8543549.1"/>
    </source>
</evidence>
<evidence type="ECO:0000256" key="5">
    <source>
        <dbReference type="ARBA" id="ARBA00022989"/>
    </source>
</evidence>
<feature type="transmembrane region" description="Helical" evidence="7">
    <location>
        <begin position="334"/>
        <end position="353"/>
    </location>
</feature>
<feature type="transmembrane region" description="Helical" evidence="7">
    <location>
        <begin position="31"/>
        <end position="48"/>
    </location>
</feature>
<dbReference type="SUPFAM" id="SSF103473">
    <property type="entry name" value="MFS general substrate transporter"/>
    <property type="match status" value="1"/>
</dbReference>
<comment type="subcellular location">
    <subcellularLocation>
        <location evidence="1">Cell membrane</location>
        <topology evidence="1">Multi-pass membrane protein</topology>
    </subcellularLocation>
</comment>
<dbReference type="InterPro" id="IPR011701">
    <property type="entry name" value="MFS"/>
</dbReference>
<dbReference type="PANTHER" id="PTHR43045">
    <property type="entry name" value="SHIKIMATE TRANSPORTER"/>
    <property type="match status" value="1"/>
</dbReference>
<keyword evidence="4 7" id="KW-0812">Transmembrane</keyword>
<evidence type="ECO:0000256" key="4">
    <source>
        <dbReference type="ARBA" id="ARBA00022692"/>
    </source>
</evidence>
<dbReference type="InterPro" id="IPR005829">
    <property type="entry name" value="Sugar_transporter_CS"/>
</dbReference>
<feature type="transmembrane region" description="Helical" evidence="7">
    <location>
        <begin position="90"/>
        <end position="108"/>
    </location>
</feature>
<dbReference type="Pfam" id="PF07690">
    <property type="entry name" value="MFS_1"/>
    <property type="match status" value="1"/>
</dbReference>
<keyword evidence="2" id="KW-0813">Transport</keyword>
<feature type="transmembrane region" description="Helical" evidence="7">
    <location>
        <begin position="373"/>
        <end position="394"/>
    </location>
</feature>
<protein>
    <submittedName>
        <fullName evidence="9">MFS transporter</fullName>
    </submittedName>
</protein>
<dbReference type="InterPro" id="IPR036259">
    <property type="entry name" value="MFS_trans_sf"/>
</dbReference>
<evidence type="ECO:0000259" key="8">
    <source>
        <dbReference type="PROSITE" id="PS50850"/>
    </source>
</evidence>
<evidence type="ECO:0000256" key="2">
    <source>
        <dbReference type="ARBA" id="ARBA00022448"/>
    </source>
</evidence>
<keyword evidence="6 7" id="KW-0472">Membrane</keyword>
<keyword evidence="5 7" id="KW-1133">Transmembrane helix</keyword>
<feature type="transmembrane region" description="Helical" evidence="7">
    <location>
        <begin position="120"/>
        <end position="143"/>
    </location>
</feature>
<feature type="transmembrane region" description="Helical" evidence="7">
    <location>
        <begin position="278"/>
        <end position="297"/>
    </location>
</feature>
<proteinExistence type="predicted"/>
<comment type="caution">
    <text evidence="9">The sequence shown here is derived from an EMBL/GenBank/DDBJ whole genome shotgun (WGS) entry which is preliminary data.</text>
</comment>
<evidence type="ECO:0000256" key="7">
    <source>
        <dbReference type="SAM" id="Phobius"/>
    </source>
</evidence>
<reference evidence="9 10" key="1">
    <citation type="submission" date="2024-10" db="EMBL/GenBank/DDBJ databases">
        <title>The Natural Products Discovery Center: Release of the First 8490 Sequenced Strains for Exploring Actinobacteria Biosynthetic Diversity.</title>
        <authorList>
            <person name="Kalkreuter E."/>
            <person name="Kautsar S.A."/>
            <person name="Yang D."/>
            <person name="Bader C.D."/>
            <person name="Teijaro C.N."/>
            <person name="Fluegel L."/>
            <person name="Davis C.M."/>
            <person name="Simpson J.R."/>
            <person name="Lauterbach L."/>
            <person name="Steele A.D."/>
            <person name="Gui C."/>
            <person name="Meng S."/>
            <person name="Li G."/>
            <person name="Viehrig K."/>
            <person name="Ye F."/>
            <person name="Su P."/>
            <person name="Kiefer A.F."/>
            <person name="Nichols A."/>
            <person name="Cepeda A.J."/>
            <person name="Yan W."/>
            <person name="Fan B."/>
            <person name="Jiang Y."/>
            <person name="Adhikari A."/>
            <person name="Zheng C.-J."/>
            <person name="Schuster L."/>
            <person name="Cowan T.M."/>
            <person name="Smanski M.J."/>
            <person name="Chevrette M.G."/>
            <person name="De Carvalho L.P.S."/>
            <person name="Shen B."/>
        </authorList>
    </citation>
    <scope>NUCLEOTIDE SEQUENCE [LARGE SCALE GENOMIC DNA]</scope>
    <source>
        <strain evidence="9 10">NPDC017990</strain>
    </source>
</reference>
<dbReference type="PROSITE" id="PS00217">
    <property type="entry name" value="SUGAR_TRANSPORT_2"/>
    <property type="match status" value="1"/>
</dbReference>
<evidence type="ECO:0000256" key="3">
    <source>
        <dbReference type="ARBA" id="ARBA00022475"/>
    </source>
</evidence>
<dbReference type="PROSITE" id="PS50850">
    <property type="entry name" value="MFS"/>
    <property type="match status" value="1"/>
</dbReference>
<name>A0ABW7QH23_9ACTN</name>
<evidence type="ECO:0000256" key="1">
    <source>
        <dbReference type="ARBA" id="ARBA00004651"/>
    </source>
</evidence>
<accession>A0ABW7QH23</accession>
<feature type="transmembrane region" description="Helical" evidence="7">
    <location>
        <begin position="309"/>
        <end position="328"/>
    </location>
</feature>